<dbReference type="Pfam" id="PF02518">
    <property type="entry name" value="HATPase_c"/>
    <property type="match status" value="1"/>
</dbReference>
<keyword evidence="5 9" id="KW-0418">Kinase</keyword>
<dbReference type="InterPro" id="IPR050640">
    <property type="entry name" value="Bact_2-comp_sensor_kinase"/>
</dbReference>
<name>A0ABT0WFN8_9BACI</name>
<evidence type="ECO:0000256" key="5">
    <source>
        <dbReference type="ARBA" id="ARBA00022777"/>
    </source>
</evidence>
<dbReference type="InterPro" id="IPR003660">
    <property type="entry name" value="HAMP_dom"/>
</dbReference>
<dbReference type="InterPro" id="IPR010559">
    <property type="entry name" value="Sig_transdc_His_kin_internal"/>
</dbReference>
<keyword evidence="2" id="KW-1003">Cell membrane</keyword>
<dbReference type="Pfam" id="PF17201">
    <property type="entry name" value="Cache_3-Cache_2"/>
    <property type="match status" value="1"/>
</dbReference>
<keyword evidence="4" id="KW-0808">Transferase</keyword>
<evidence type="ECO:0000313" key="10">
    <source>
        <dbReference type="Proteomes" id="UP001523262"/>
    </source>
</evidence>
<dbReference type="EMBL" id="JAMQCR010000002">
    <property type="protein sequence ID" value="MCM2535109.1"/>
    <property type="molecule type" value="Genomic_DNA"/>
</dbReference>
<dbReference type="Proteomes" id="UP001523262">
    <property type="component" value="Unassembled WGS sequence"/>
</dbReference>
<keyword evidence="6 7" id="KW-0472">Membrane</keyword>
<reference evidence="9 10" key="1">
    <citation type="submission" date="2022-06" db="EMBL/GenBank/DDBJ databases">
        <authorList>
            <person name="Jeon C.O."/>
        </authorList>
    </citation>
    <scope>NUCLEOTIDE SEQUENCE [LARGE SCALE GENOMIC DNA]</scope>
    <source>
        <strain evidence="9 10">KCTC 13943</strain>
    </source>
</reference>
<evidence type="ECO:0000259" key="8">
    <source>
        <dbReference type="PROSITE" id="PS50885"/>
    </source>
</evidence>
<sequence>MFFSLRNRLFMIFTCLLTIPFILLSIIIPSWFTSVIEEQIQALTVSAMDQYSLYINSIATQAEDLGKQVLVNQTTQDWIRLEKEYPNIPIEQSMLMKNQLKMLLSSMMINNSSGMSVSVILNDGTGIWGNNPSLQKADWFKDFSEKDQHFVKSHIDPYQPTGGNINSYILPLFDINTFIPYGIIKVNFPSSLLETALNKIKIGNNGHAYLLDKQGANVLQGRTHTPKKVLSESLIKIVNGKNQKGLVEINSKGKKFLVFFQKLPAENWILISEVPKTELFSKVNHLQHNLLWCSAIVFLLTIVASYMLSSNIVSPLGKLAKAMGFIEHGDFSGAKRFIPTIKSNNNEVGYVITVFGQTIDRLKNLIENEYVANIRRKDAEYKALLLQINPHFLNNTLEIIGGLALQGKNKEVMNLTIHLGRMMRYSLNTQSDVVKLGEELNYIRSYTDILKLRYEESIKITIEENPDTKTLPIIKFILQPLVENAVKYSFTEKNNAEIYIKAEKAKDHLYIVVEDKGVGIPDKVIAKLLKQEENNETLSVLETKGRRIGLKNVIGRLKLYYSENFSFQIESEKNIGTRITLCIKFERGDIHDEGVNNG</sequence>
<keyword evidence="3" id="KW-0597">Phosphoprotein</keyword>
<organism evidence="9 10">
    <name type="scientific">Neobacillus pocheonensis</name>
    <dbReference type="NCBI Taxonomy" id="363869"/>
    <lineage>
        <taxon>Bacteria</taxon>
        <taxon>Bacillati</taxon>
        <taxon>Bacillota</taxon>
        <taxon>Bacilli</taxon>
        <taxon>Bacillales</taxon>
        <taxon>Bacillaceae</taxon>
        <taxon>Neobacillus</taxon>
    </lineage>
</organism>
<dbReference type="Gene3D" id="3.30.450.20">
    <property type="entry name" value="PAS domain"/>
    <property type="match status" value="1"/>
</dbReference>
<evidence type="ECO:0000313" key="9">
    <source>
        <dbReference type="EMBL" id="MCM2535109.1"/>
    </source>
</evidence>
<evidence type="ECO:0000256" key="1">
    <source>
        <dbReference type="ARBA" id="ARBA00004651"/>
    </source>
</evidence>
<proteinExistence type="predicted"/>
<evidence type="ECO:0000256" key="7">
    <source>
        <dbReference type="SAM" id="Phobius"/>
    </source>
</evidence>
<keyword evidence="7" id="KW-0812">Transmembrane</keyword>
<dbReference type="CDD" id="cd12912">
    <property type="entry name" value="PDC2_MCP_like"/>
    <property type="match status" value="1"/>
</dbReference>
<dbReference type="InterPro" id="IPR036890">
    <property type="entry name" value="HATPase_C_sf"/>
</dbReference>
<dbReference type="Gene3D" id="3.30.565.10">
    <property type="entry name" value="Histidine kinase-like ATPase, C-terminal domain"/>
    <property type="match status" value="1"/>
</dbReference>
<feature type="transmembrane region" description="Helical" evidence="7">
    <location>
        <begin position="289"/>
        <end position="308"/>
    </location>
</feature>
<feature type="transmembrane region" description="Helical" evidence="7">
    <location>
        <begin position="9"/>
        <end position="32"/>
    </location>
</feature>
<dbReference type="InterPro" id="IPR033462">
    <property type="entry name" value="Cache_3-Cache_2"/>
</dbReference>
<protein>
    <submittedName>
        <fullName evidence="9">Histidine kinase</fullName>
    </submittedName>
</protein>
<dbReference type="Gene3D" id="6.10.340.10">
    <property type="match status" value="1"/>
</dbReference>
<dbReference type="Pfam" id="PF06580">
    <property type="entry name" value="His_kinase"/>
    <property type="match status" value="1"/>
</dbReference>
<evidence type="ECO:0000256" key="2">
    <source>
        <dbReference type="ARBA" id="ARBA00022475"/>
    </source>
</evidence>
<dbReference type="GO" id="GO:0016301">
    <property type="term" value="F:kinase activity"/>
    <property type="evidence" value="ECO:0007669"/>
    <property type="project" value="UniProtKB-KW"/>
</dbReference>
<evidence type="ECO:0000256" key="4">
    <source>
        <dbReference type="ARBA" id="ARBA00022679"/>
    </source>
</evidence>
<comment type="caution">
    <text evidence="9">The sequence shown here is derived from an EMBL/GenBank/DDBJ whole genome shotgun (WGS) entry which is preliminary data.</text>
</comment>
<gene>
    <name evidence="9" type="ORF">NDK43_25675</name>
</gene>
<keyword evidence="7" id="KW-1133">Transmembrane helix</keyword>
<dbReference type="PANTHER" id="PTHR34220">
    <property type="entry name" value="SENSOR HISTIDINE KINASE YPDA"/>
    <property type="match status" value="1"/>
</dbReference>
<dbReference type="SUPFAM" id="SSF55874">
    <property type="entry name" value="ATPase domain of HSP90 chaperone/DNA topoisomerase II/histidine kinase"/>
    <property type="match status" value="1"/>
</dbReference>
<dbReference type="InterPro" id="IPR003594">
    <property type="entry name" value="HATPase_dom"/>
</dbReference>
<dbReference type="PROSITE" id="PS50885">
    <property type="entry name" value="HAMP"/>
    <property type="match status" value="1"/>
</dbReference>
<feature type="domain" description="HAMP" evidence="8">
    <location>
        <begin position="310"/>
        <end position="367"/>
    </location>
</feature>
<evidence type="ECO:0000256" key="3">
    <source>
        <dbReference type="ARBA" id="ARBA00022553"/>
    </source>
</evidence>
<dbReference type="PANTHER" id="PTHR34220:SF7">
    <property type="entry name" value="SENSOR HISTIDINE KINASE YPDA"/>
    <property type="match status" value="1"/>
</dbReference>
<comment type="subcellular location">
    <subcellularLocation>
        <location evidence="1">Cell membrane</location>
        <topology evidence="1">Multi-pass membrane protein</topology>
    </subcellularLocation>
</comment>
<accession>A0ABT0WFN8</accession>
<evidence type="ECO:0000256" key="6">
    <source>
        <dbReference type="ARBA" id="ARBA00023136"/>
    </source>
</evidence>
<keyword evidence="10" id="KW-1185">Reference proteome</keyword>